<proteinExistence type="predicted"/>
<gene>
    <name evidence="1" type="ORF">POL72_07235</name>
</gene>
<accession>A0ABT5BTN8</accession>
<comment type="caution">
    <text evidence="1">The sequence shown here is derived from an EMBL/GenBank/DDBJ whole genome shotgun (WGS) entry which is preliminary data.</text>
</comment>
<dbReference type="Proteomes" id="UP001217485">
    <property type="component" value="Unassembled WGS sequence"/>
</dbReference>
<protein>
    <submittedName>
        <fullName evidence="1">Uncharacterized protein</fullName>
    </submittedName>
</protein>
<evidence type="ECO:0000313" key="2">
    <source>
        <dbReference type="Proteomes" id="UP001217485"/>
    </source>
</evidence>
<sequence>MKGRVTVRVTIDPRGAVVKARDDAVHAVSVRTACTAGTHHAFGPVA</sequence>
<organism evidence="1 2">
    <name type="scientific">Sorangium atrum</name>
    <dbReference type="NCBI Taxonomy" id="2995308"/>
    <lineage>
        <taxon>Bacteria</taxon>
        <taxon>Pseudomonadati</taxon>
        <taxon>Myxococcota</taxon>
        <taxon>Polyangia</taxon>
        <taxon>Polyangiales</taxon>
        <taxon>Polyangiaceae</taxon>
        <taxon>Sorangium</taxon>
    </lineage>
</organism>
<evidence type="ECO:0000313" key="1">
    <source>
        <dbReference type="EMBL" id="MDC0677533.1"/>
    </source>
</evidence>
<reference evidence="1 2" key="1">
    <citation type="submission" date="2023-01" db="EMBL/GenBank/DDBJ databases">
        <title>Minimal conservation of predation-associated metabolite biosynthetic gene clusters underscores biosynthetic potential of Myxococcota including descriptions for ten novel species: Archangium lansinium sp. nov., Myxococcus landrumus sp. nov., Nannocystis bai.</title>
        <authorList>
            <person name="Ahearne A."/>
            <person name="Stevens C."/>
            <person name="Dowd S."/>
        </authorList>
    </citation>
    <scope>NUCLEOTIDE SEQUENCE [LARGE SCALE GENOMIC DNA]</scope>
    <source>
        <strain evidence="1 2">WIWO2</strain>
    </source>
</reference>
<name>A0ABT5BTN8_9BACT</name>
<dbReference type="EMBL" id="JAQNDK010000001">
    <property type="protein sequence ID" value="MDC0677533.1"/>
    <property type="molecule type" value="Genomic_DNA"/>
</dbReference>
<dbReference type="RefSeq" id="WP_272094290.1">
    <property type="nucleotide sequence ID" value="NZ_JAQNDK010000001.1"/>
</dbReference>
<keyword evidence="2" id="KW-1185">Reference proteome</keyword>